<dbReference type="EMBL" id="CP010552">
    <property type="protein sequence ID" value="ALE53062.1"/>
    <property type="molecule type" value="Genomic_DNA"/>
</dbReference>
<dbReference type="Pfam" id="PF17131">
    <property type="entry name" value="LolA_like"/>
    <property type="match status" value="1"/>
</dbReference>
<keyword evidence="1" id="KW-0732">Signal</keyword>
<accession>A0A0M4PLJ7</accession>
<dbReference type="InterPro" id="IPR033399">
    <property type="entry name" value="TP_0789-like"/>
</dbReference>
<sequence>MKQIALSVAVAASLVAGAATAVVSKDLAYPSGSVSANDVAEQNYFVNHFYSFGNYAITKKGKEITALILRAKDSSPLTLTLERYLNNEPDAAGVNAQDLAIFRSGKLKGTGMLITDFSDQAKSQSYEIFIPSIRKVRRFAEPARDDAWGGSDFTFGDVTLRKPKHESHELLGKATFSGCLGVMKDVERNKYTQNAKIEADCSTDGKEVYKLKSTANDANWWYDNRVSYIDAKTFADYRTEYFKGGKQVKTIDRSWVSAGIDDPRGSYWGYWYGTTLATGHETMAFIPSSVTKVNHKYKAKNLWSTRTLKKMPKKIK</sequence>
<keyword evidence="4" id="KW-1185">Reference proteome</keyword>
<organism evidence="3 4">
    <name type="scientific">Candidatus Thioglobus autotrophicus</name>
    <dbReference type="NCBI Taxonomy" id="1705394"/>
    <lineage>
        <taxon>Bacteria</taxon>
        <taxon>Pseudomonadati</taxon>
        <taxon>Pseudomonadota</taxon>
        <taxon>Gammaproteobacteria</taxon>
        <taxon>Candidatus Pseudothioglobaceae</taxon>
        <taxon>Candidatus Thioglobus</taxon>
    </lineage>
</organism>
<dbReference type="STRING" id="1705394.SP60_07580"/>
<name>A0A0M4PLJ7_9GAMM</name>
<dbReference type="OrthoDB" id="5776086at2"/>
<evidence type="ECO:0000313" key="4">
    <source>
        <dbReference type="Proteomes" id="UP000058020"/>
    </source>
</evidence>
<dbReference type="AlphaFoldDB" id="A0A0M4PLJ7"/>
<feature type="domain" description="Uncharacterized protein TP-0789" evidence="2">
    <location>
        <begin position="99"/>
        <end position="177"/>
    </location>
</feature>
<gene>
    <name evidence="3" type="ORF">SP60_07580</name>
</gene>
<evidence type="ECO:0000259" key="2">
    <source>
        <dbReference type="Pfam" id="PF17131"/>
    </source>
</evidence>
<feature type="chain" id="PRO_5005799946" description="Uncharacterized protein TP-0789 domain-containing protein" evidence="1">
    <location>
        <begin position="22"/>
        <end position="316"/>
    </location>
</feature>
<dbReference type="KEGG" id="tho:SP60_07580"/>
<evidence type="ECO:0000313" key="3">
    <source>
        <dbReference type="EMBL" id="ALE53062.1"/>
    </source>
</evidence>
<evidence type="ECO:0000256" key="1">
    <source>
        <dbReference type="SAM" id="SignalP"/>
    </source>
</evidence>
<reference evidence="3 4" key="1">
    <citation type="journal article" date="2015" name="Genome Announc.">
        <title>Genome Sequence of 'Candidatus Thioglobus autotrophica' Strain EF1, a Chemoautotroph from the SUP05 Clade of Marine Gammaproteobacteria.</title>
        <authorList>
            <person name="Shah V."/>
            <person name="Morris R.M."/>
        </authorList>
    </citation>
    <scope>NUCLEOTIDE SEQUENCE [LARGE SCALE GENOMIC DNA]</scope>
    <source>
        <strain evidence="3 4">EF1</strain>
    </source>
</reference>
<proteinExistence type="predicted"/>
<dbReference type="Gene3D" id="2.50.20.10">
    <property type="entry name" value="Lipoprotein localisation LolA/LolB/LppX"/>
    <property type="match status" value="1"/>
</dbReference>
<dbReference type="RefSeq" id="WP_053952053.1">
    <property type="nucleotide sequence ID" value="NZ_CP010552.1"/>
</dbReference>
<dbReference type="CDD" id="cd16329">
    <property type="entry name" value="LolA_like"/>
    <property type="match status" value="1"/>
</dbReference>
<dbReference type="Proteomes" id="UP000058020">
    <property type="component" value="Chromosome"/>
</dbReference>
<feature type="signal peptide" evidence="1">
    <location>
        <begin position="1"/>
        <end position="21"/>
    </location>
</feature>
<protein>
    <recommendedName>
        <fullName evidence="2">Uncharacterized protein TP-0789 domain-containing protein</fullName>
    </recommendedName>
</protein>
<dbReference type="PATRIC" id="fig|1705394.5.peg.1515"/>